<dbReference type="EMBL" id="BMJT01000007">
    <property type="protein sequence ID" value="GGG27504.1"/>
    <property type="molecule type" value="Genomic_DNA"/>
</dbReference>
<proteinExistence type="predicted"/>
<reference evidence="5" key="1">
    <citation type="journal article" date="2014" name="Int. J. Syst. Evol. Microbiol.">
        <title>Complete genome sequence of Corynebacterium casei LMG S-19264T (=DSM 44701T), isolated from a smear-ripened cheese.</title>
        <authorList>
            <consortium name="US DOE Joint Genome Institute (JGI-PGF)"/>
            <person name="Walter F."/>
            <person name="Albersmeier A."/>
            <person name="Kalinowski J."/>
            <person name="Ruckert C."/>
        </authorList>
    </citation>
    <scope>NUCLEOTIDE SEQUENCE</scope>
    <source>
        <strain evidence="5">CGMCC 1.15760</strain>
    </source>
</reference>
<dbReference type="InterPro" id="IPR016120">
    <property type="entry name" value="Sig_transdc_His_kin_SpoOB"/>
</dbReference>
<evidence type="ECO:0000256" key="2">
    <source>
        <dbReference type="ARBA" id="ARBA00022679"/>
    </source>
</evidence>
<feature type="domain" description="SpoOB alpha-helical" evidence="4">
    <location>
        <begin position="12"/>
        <end position="60"/>
    </location>
</feature>
<dbReference type="SUPFAM" id="SSF55890">
    <property type="entry name" value="Sporulation response regulatory protein Spo0B"/>
    <property type="match status" value="1"/>
</dbReference>
<dbReference type="InterPro" id="IPR037100">
    <property type="entry name" value="Spo0B_C_sf"/>
</dbReference>
<dbReference type="GO" id="GO:0000155">
    <property type="term" value="F:phosphorelay sensor kinase activity"/>
    <property type="evidence" value="ECO:0007669"/>
    <property type="project" value="InterPro"/>
</dbReference>
<dbReference type="AlphaFoldDB" id="A0A917G7W8"/>
<evidence type="ECO:0000256" key="3">
    <source>
        <dbReference type="ARBA" id="ARBA00022777"/>
    </source>
</evidence>
<organism evidence="5 6">
    <name type="scientific">Lysinibacillus alkalisoli</name>
    <dbReference type="NCBI Taxonomy" id="1911548"/>
    <lineage>
        <taxon>Bacteria</taxon>
        <taxon>Bacillati</taxon>
        <taxon>Bacillota</taxon>
        <taxon>Bacilli</taxon>
        <taxon>Bacillales</taxon>
        <taxon>Bacillaceae</taxon>
        <taxon>Lysinibacillus</taxon>
    </lineage>
</organism>
<dbReference type="Gene3D" id="1.10.287.130">
    <property type="match status" value="1"/>
</dbReference>
<keyword evidence="6" id="KW-1185">Reference proteome</keyword>
<evidence type="ECO:0000313" key="6">
    <source>
        <dbReference type="Proteomes" id="UP000616608"/>
    </source>
</evidence>
<evidence type="ECO:0000259" key="4">
    <source>
        <dbReference type="Pfam" id="PF14689"/>
    </source>
</evidence>
<evidence type="ECO:0000256" key="1">
    <source>
        <dbReference type="ARBA" id="ARBA00022553"/>
    </source>
</evidence>
<accession>A0A917G7W8</accession>
<keyword evidence="1" id="KW-0597">Phosphoprotein</keyword>
<dbReference type="Gene3D" id="3.30.565.30">
    <property type="entry name" value="Sporulation initiation phosphotransferase B (SpoOB), C-terminal domain"/>
    <property type="match status" value="1"/>
</dbReference>
<protein>
    <recommendedName>
        <fullName evidence="4">SpoOB alpha-helical domain-containing protein</fullName>
    </recommendedName>
</protein>
<reference evidence="5" key="2">
    <citation type="submission" date="2020-09" db="EMBL/GenBank/DDBJ databases">
        <authorList>
            <person name="Sun Q."/>
            <person name="Zhou Y."/>
        </authorList>
    </citation>
    <scope>NUCLEOTIDE SEQUENCE</scope>
    <source>
        <strain evidence="5">CGMCC 1.15760</strain>
    </source>
</reference>
<dbReference type="RefSeq" id="WP_188615164.1">
    <property type="nucleotide sequence ID" value="NZ_BMJT01000007.1"/>
</dbReference>
<gene>
    <name evidence="5" type="ORF">GCM10007425_22580</name>
</gene>
<keyword evidence="2" id="KW-0808">Transferase</keyword>
<name>A0A917G7W8_9BACI</name>
<dbReference type="Pfam" id="PF14689">
    <property type="entry name" value="SPOB_a"/>
    <property type="match status" value="1"/>
</dbReference>
<dbReference type="InterPro" id="IPR039506">
    <property type="entry name" value="SPOB_a"/>
</dbReference>
<sequence length="177" mass="20313">MADVKPKLCVREAIRFANHDFLNDLQVLSMYAELGLHDKSKTYIQTVAKRLQMISNLNKLGLPETIEWLLTVSWRFTMFTCDVKSNVTAPMSGECDFALAQYLEKTMLQLVELADITKPQKLYIVVKTTDVDMQLEVDIQGLWQAPLVIERKNECFAVVIENSTVEHVKFQITANRE</sequence>
<evidence type="ECO:0000313" key="5">
    <source>
        <dbReference type="EMBL" id="GGG27504.1"/>
    </source>
</evidence>
<keyword evidence="3" id="KW-0418">Kinase</keyword>
<comment type="caution">
    <text evidence="5">The sequence shown here is derived from an EMBL/GenBank/DDBJ whole genome shotgun (WGS) entry which is preliminary data.</text>
</comment>
<dbReference type="Proteomes" id="UP000616608">
    <property type="component" value="Unassembled WGS sequence"/>
</dbReference>